<dbReference type="OrthoDB" id="1198496at2"/>
<gene>
    <name evidence="2" type="ORF">FPL22_11650</name>
</gene>
<keyword evidence="3" id="KW-1185">Reference proteome</keyword>
<organism evidence="2 3">
    <name type="scientific">Rariglobus hedericola</name>
    <dbReference type="NCBI Taxonomy" id="2597822"/>
    <lineage>
        <taxon>Bacteria</taxon>
        <taxon>Pseudomonadati</taxon>
        <taxon>Verrucomicrobiota</taxon>
        <taxon>Opitutia</taxon>
        <taxon>Opitutales</taxon>
        <taxon>Opitutaceae</taxon>
        <taxon>Rariglobus</taxon>
    </lineage>
</organism>
<dbReference type="AlphaFoldDB" id="A0A556QJH2"/>
<dbReference type="Proteomes" id="UP000315648">
    <property type="component" value="Unassembled WGS sequence"/>
</dbReference>
<evidence type="ECO:0000256" key="1">
    <source>
        <dbReference type="SAM" id="MobiDB-lite"/>
    </source>
</evidence>
<proteinExistence type="predicted"/>
<protein>
    <submittedName>
        <fullName evidence="2">RHS repeat protein</fullName>
    </submittedName>
</protein>
<accession>A0A556QJH2</accession>
<dbReference type="EMBL" id="VMBG01000002">
    <property type="protein sequence ID" value="TSJ76772.1"/>
    <property type="molecule type" value="Genomic_DNA"/>
</dbReference>
<name>A0A556QJH2_9BACT</name>
<evidence type="ECO:0000313" key="3">
    <source>
        <dbReference type="Proteomes" id="UP000315648"/>
    </source>
</evidence>
<feature type="region of interest" description="Disordered" evidence="1">
    <location>
        <begin position="32"/>
        <end position="77"/>
    </location>
</feature>
<feature type="compositionally biased region" description="Basic and acidic residues" evidence="1">
    <location>
        <begin position="32"/>
        <end position="43"/>
    </location>
</feature>
<reference evidence="2 3" key="1">
    <citation type="submission" date="2019-07" db="EMBL/GenBank/DDBJ databases">
        <title>Description of 53C-WASEF.</title>
        <authorList>
            <person name="Pitt A."/>
            <person name="Hahn M.W."/>
        </authorList>
    </citation>
    <scope>NUCLEOTIDE SEQUENCE [LARGE SCALE GENOMIC DNA]</scope>
    <source>
        <strain evidence="2 3">53C-WASEF</strain>
    </source>
</reference>
<evidence type="ECO:0000313" key="2">
    <source>
        <dbReference type="EMBL" id="TSJ76772.1"/>
    </source>
</evidence>
<dbReference type="Gene3D" id="2.180.10.10">
    <property type="entry name" value="RHS repeat-associated core"/>
    <property type="match status" value="1"/>
</dbReference>
<sequence>MKKLLAVILLCLVLLAVWGLWPQKQKSQAEKPHSVVTAAKEEAPVPVTNQGVPKQEIGKTKPDSSQASIPIPGQSLGTNSIVDADGVLLEEKVTGPDGHGEIKRRYSYGEDGRLMKVTDIDEAGLILLWEYTYDPNGKALIRMTDHEGYITTR</sequence>
<comment type="caution">
    <text evidence="2">The sequence shown here is derived from an EMBL/GenBank/DDBJ whole genome shotgun (WGS) entry which is preliminary data.</text>
</comment>
<dbReference type="RefSeq" id="WP_144230540.1">
    <property type="nucleotide sequence ID" value="NZ_CBCRVV010000009.1"/>
</dbReference>